<dbReference type="InterPro" id="IPR023198">
    <property type="entry name" value="PGP-like_dom2"/>
</dbReference>
<dbReference type="EMBL" id="BARW01027316">
    <property type="protein sequence ID" value="GAJ14779.1"/>
    <property type="molecule type" value="Genomic_DNA"/>
</dbReference>
<feature type="non-terminal residue" evidence="1">
    <location>
        <position position="52"/>
    </location>
</feature>
<dbReference type="InterPro" id="IPR036412">
    <property type="entry name" value="HAD-like_sf"/>
</dbReference>
<sequence>MKINKKIVLSFDLDNTLINNRKGIVNSFNYALKKFKFPKMERITILKMIGTP</sequence>
<evidence type="ECO:0000313" key="1">
    <source>
        <dbReference type="EMBL" id="GAJ14779.1"/>
    </source>
</evidence>
<proteinExistence type="predicted"/>
<accession>X1UBA4</accession>
<protein>
    <submittedName>
        <fullName evidence="1">Uncharacterized protein</fullName>
    </submittedName>
</protein>
<gene>
    <name evidence="1" type="ORF">S12H4_44347</name>
</gene>
<dbReference type="AlphaFoldDB" id="X1UBA4"/>
<name>X1UBA4_9ZZZZ</name>
<organism evidence="1">
    <name type="scientific">marine sediment metagenome</name>
    <dbReference type="NCBI Taxonomy" id="412755"/>
    <lineage>
        <taxon>unclassified sequences</taxon>
        <taxon>metagenomes</taxon>
        <taxon>ecological metagenomes</taxon>
    </lineage>
</organism>
<dbReference type="Gene3D" id="1.10.150.240">
    <property type="entry name" value="Putative phosphatase, domain 2"/>
    <property type="match status" value="1"/>
</dbReference>
<reference evidence="1" key="1">
    <citation type="journal article" date="2014" name="Front. Microbiol.">
        <title>High frequency of phylogenetically diverse reductive dehalogenase-homologous genes in deep subseafloor sedimentary metagenomes.</title>
        <authorList>
            <person name="Kawai M."/>
            <person name="Futagami T."/>
            <person name="Toyoda A."/>
            <person name="Takaki Y."/>
            <person name="Nishi S."/>
            <person name="Hori S."/>
            <person name="Arai W."/>
            <person name="Tsubouchi T."/>
            <person name="Morono Y."/>
            <person name="Uchiyama I."/>
            <person name="Ito T."/>
            <person name="Fujiyama A."/>
            <person name="Inagaki F."/>
            <person name="Takami H."/>
        </authorList>
    </citation>
    <scope>NUCLEOTIDE SEQUENCE</scope>
    <source>
        <strain evidence="1">Expedition CK06-06</strain>
    </source>
</reference>
<dbReference type="SUPFAM" id="SSF56784">
    <property type="entry name" value="HAD-like"/>
    <property type="match status" value="1"/>
</dbReference>
<comment type="caution">
    <text evidence="1">The sequence shown here is derived from an EMBL/GenBank/DDBJ whole genome shotgun (WGS) entry which is preliminary data.</text>
</comment>
<dbReference type="InterPro" id="IPR041492">
    <property type="entry name" value="HAD_2"/>
</dbReference>
<dbReference type="Pfam" id="PF13419">
    <property type="entry name" value="HAD_2"/>
    <property type="match status" value="1"/>
</dbReference>